<dbReference type="Gene3D" id="1.20.1250.20">
    <property type="entry name" value="MFS general substrate transporter like domains"/>
    <property type="match status" value="1"/>
</dbReference>
<keyword evidence="1" id="KW-1133">Transmembrane helix</keyword>
<dbReference type="InterPro" id="IPR036259">
    <property type="entry name" value="MFS_trans_sf"/>
</dbReference>
<gene>
    <name evidence="3" type="ORF">S01H1_50748</name>
</gene>
<feature type="transmembrane region" description="Helical" evidence="1">
    <location>
        <begin position="17"/>
        <end position="39"/>
    </location>
</feature>
<dbReference type="InterPro" id="IPR050327">
    <property type="entry name" value="Proton-linked_MCT"/>
</dbReference>
<dbReference type="InterPro" id="IPR020846">
    <property type="entry name" value="MFS_dom"/>
</dbReference>
<dbReference type="AlphaFoldDB" id="X0VH22"/>
<dbReference type="PANTHER" id="PTHR11360">
    <property type="entry name" value="MONOCARBOXYLATE TRANSPORTER"/>
    <property type="match status" value="1"/>
</dbReference>
<feature type="transmembrane region" description="Helical" evidence="1">
    <location>
        <begin position="83"/>
        <end position="101"/>
    </location>
</feature>
<proteinExistence type="predicted"/>
<dbReference type="SUPFAM" id="SSF103473">
    <property type="entry name" value="MFS general substrate transporter"/>
    <property type="match status" value="1"/>
</dbReference>
<keyword evidence="1" id="KW-0472">Membrane</keyword>
<dbReference type="InterPro" id="IPR011701">
    <property type="entry name" value="MFS"/>
</dbReference>
<accession>X0VH22</accession>
<dbReference type="GO" id="GO:0022857">
    <property type="term" value="F:transmembrane transporter activity"/>
    <property type="evidence" value="ECO:0007669"/>
    <property type="project" value="InterPro"/>
</dbReference>
<feature type="domain" description="Major facilitator superfamily (MFS) profile" evidence="2">
    <location>
        <begin position="16"/>
        <end position="207"/>
    </location>
</feature>
<sequence length="207" mass="21943">RQDEGLTMSQALRNRSFWLVASGMGLIGLGSLAVIAHQVAFLEEEMGFSPLMASVVQMGVPIVSLVGRLGFGWLADYMDKRKVLAVAYLFIAVGIVLLATVQSAWQVPLYLMFFAPGWGGSISVRPALQAEYFGLRAFGGIQGLMFFVASVGSFTGPIFAGVTYDVMDSYRPAFLMVALAVLAAVPLVLMAGRPQTEAARVAGGPGG</sequence>
<dbReference type="PROSITE" id="PS50850">
    <property type="entry name" value="MFS"/>
    <property type="match status" value="1"/>
</dbReference>
<comment type="caution">
    <text evidence="3">The sequence shown here is derived from an EMBL/GenBank/DDBJ whole genome shotgun (WGS) entry which is preliminary data.</text>
</comment>
<keyword evidence="1" id="KW-0812">Transmembrane</keyword>
<name>X0VH22_9ZZZZ</name>
<evidence type="ECO:0000256" key="1">
    <source>
        <dbReference type="SAM" id="Phobius"/>
    </source>
</evidence>
<protein>
    <recommendedName>
        <fullName evidence="2">Major facilitator superfamily (MFS) profile domain-containing protein</fullName>
    </recommendedName>
</protein>
<evidence type="ECO:0000313" key="3">
    <source>
        <dbReference type="EMBL" id="GAG17599.1"/>
    </source>
</evidence>
<feature type="non-terminal residue" evidence="3">
    <location>
        <position position="1"/>
    </location>
</feature>
<dbReference type="Pfam" id="PF07690">
    <property type="entry name" value="MFS_1"/>
    <property type="match status" value="1"/>
</dbReference>
<reference evidence="3" key="1">
    <citation type="journal article" date="2014" name="Front. Microbiol.">
        <title>High frequency of phylogenetically diverse reductive dehalogenase-homologous genes in deep subseafloor sedimentary metagenomes.</title>
        <authorList>
            <person name="Kawai M."/>
            <person name="Futagami T."/>
            <person name="Toyoda A."/>
            <person name="Takaki Y."/>
            <person name="Nishi S."/>
            <person name="Hori S."/>
            <person name="Arai W."/>
            <person name="Tsubouchi T."/>
            <person name="Morono Y."/>
            <person name="Uchiyama I."/>
            <person name="Ito T."/>
            <person name="Fujiyama A."/>
            <person name="Inagaki F."/>
            <person name="Takami H."/>
        </authorList>
    </citation>
    <scope>NUCLEOTIDE SEQUENCE</scope>
    <source>
        <strain evidence="3">Expedition CK06-06</strain>
    </source>
</reference>
<feature type="transmembrane region" description="Helical" evidence="1">
    <location>
        <begin position="51"/>
        <end position="71"/>
    </location>
</feature>
<dbReference type="PANTHER" id="PTHR11360:SF284">
    <property type="entry name" value="EG:103B4.3 PROTEIN-RELATED"/>
    <property type="match status" value="1"/>
</dbReference>
<feature type="transmembrane region" description="Helical" evidence="1">
    <location>
        <begin position="172"/>
        <end position="191"/>
    </location>
</feature>
<evidence type="ECO:0000259" key="2">
    <source>
        <dbReference type="PROSITE" id="PS50850"/>
    </source>
</evidence>
<organism evidence="3">
    <name type="scientific">marine sediment metagenome</name>
    <dbReference type="NCBI Taxonomy" id="412755"/>
    <lineage>
        <taxon>unclassified sequences</taxon>
        <taxon>metagenomes</taxon>
        <taxon>ecological metagenomes</taxon>
    </lineage>
</organism>
<dbReference type="EMBL" id="BARS01032708">
    <property type="protein sequence ID" value="GAG17599.1"/>
    <property type="molecule type" value="Genomic_DNA"/>
</dbReference>
<feature type="transmembrane region" description="Helical" evidence="1">
    <location>
        <begin position="140"/>
        <end position="160"/>
    </location>
</feature>